<dbReference type="InterPro" id="IPR036457">
    <property type="entry name" value="PPM-type-like_dom_sf"/>
</dbReference>
<dbReference type="HOGENOM" id="CLU_034545_4_1_9"/>
<keyword evidence="3" id="KW-1185">Reference proteome</keyword>
<feature type="domain" description="PPM-type phosphatase" evidence="1">
    <location>
        <begin position="2"/>
        <end position="241"/>
    </location>
</feature>
<dbReference type="Proteomes" id="UP000033558">
    <property type="component" value="Unassembled WGS sequence"/>
</dbReference>
<gene>
    <name evidence="2" type="ORF">JG30_06740</name>
</gene>
<evidence type="ECO:0000313" key="2">
    <source>
        <dbReference type="EMBL" id="KJY62459.1"/>
    </source>
</evidence>
<proteinExistence type="predicted"/>
<dbReference type="InterPro" id="IPR015655">
    <property type="entry name" value="PP2C"/>
</dbReference>
<accession>A0A0F4LVY8</accession>
<dbReference type="SUPFAM" id="SSF81606">
    <property type="entry name" value="PP2C-like"/>
    <property type="match status" value="1"/>
</dbReference>
<dbReference type="InterPro" id="IPR001932">
    <property type="entry name" value="PPM-type_phosphatase-like_dom"/>
</dbReference>
<dbReference type="CDD" id="cd00143">
    <property type="entry name" value="PP2Cc"/>
    <property type="match status" value="1"/>
</dbReference>
<dbReference type="GO" id="GO:0004722">
    <property type="term" value="F:protein serine/threonine phosphatase activity"/>
    <property type="evidence" value="ECO:0007669"/>
    <property type="project" value="InterPro"/>
</dbReference>
<dbReference type="PATRIC" id="fig|1218492.5.peg.810"/>
<dbReference type="SMART" id="SM00331">
    <property type="entry name" value="PP2C_SIG"/>
    <property type="match status" value="1"/>
</dbReference>
<evidence type="ECO:0000259" key="1">
    <source>
        <dbReference type="PROSITE" id="PS51746"/>
    </source>
</evidence>
<dbReference type="Pfam" id="PF13672">
    <property type="entry name" value="PP2C_2"/>
    <property type="match status" value="1"/>
</dbReference>
<organism evidence="2 3">
    <name type="scientific">Bombilactobacillus mellifer</name>
    <dbReference type="NCBI Taxonomy" id="1218492"/>
    <lineage>
        <taxon>Bacteria</taxon>
        <taxon>Bacillati</taxon>
        <taxon>Bacillota</taxon>
        <taxon>Bacilli</taxon>
        <taxon>Lactobacillales</taxon>
        <taxon>Lactobacillaceae</taxon>
        <taxon>Bombilactobacillus</taxon>
    </lineage>
</organism>
<dbReference type="NCBIfam" id="NF033484">
    <property type="entry name" value="Stp1_PP2C_phos"/>
    <property type="match status" value="1"/>
</dbReference>
<dbReference type="SMART" id="SM00332">
    <property type="entry name" value="PP2Cc"/>
    <property type="match status" value="1"/>
</dbReference>
<dbReference type="Gene3D" id="3.60.40.10">
    <property type="entry name" value="PPM-type phosphatase domain"/>
    <property type="match status" value="1"/>
</dbReference>
<evidence type="ECO:0000313" key="3">
    <source>
        <dbReference type="Proteomes" id="UP000033558"/>
    </source>
</evidence>
<dbReference type="EMBL" id="JXJQ01000006">
    <property type="protein sequence ID" value="KJY62459.1"/>
    <property type="molecule type" value="Genomic_DNA"/>
</dbReference>
<name>A0A0F4LVY8_9LACO</name>
<dbReference type="OrthoDB" id="9801841at2"/>
<dbReference type="AlphaFoldDB" id="A0A0F4LVY8"/>
<comment type="caution">
    <text evidence="2">The sequence shown here is derived from an EMBL/GenBank/DDBJ whole genome shotgun (WGS) entry which is preliminary data.</text>
</comment>
<dbReference type="RefSeq" id="WP_046316180.1">
    <property type="nucleotide sequence ID" value="NZ_JAMBJK010000005.1"/>
</dbReference>
<reference evidence="2 3" key="1">
    <citation type="submission" date="2015-01" db="EMBL/GenBank/DDBJ databases">
        <title>Comparative genomics of the lactic acid bacteria isolated from the honey bee gut.</title>
        <authorList>
            <person name="Ellegaard K.M."/>
            <person name="Tamarit D."/>
            <person name="Javelind E."/>
            <person name="Olofsson T."/>
            <person name="Andersson S.G."/>
            <person name="Vasquez A."/>
        </authorList>
    </citation>
    <scope>NUCLEOTIDE SEQUENCE [LARGE SCALE GENOMIC DNA]</scope>
    <source>
        <strain evidence="2 3">Bin4</strain>
    </source>
</reference>
<dbReference type="PANTHER" id="PTHR47992">
    <property type="entry name" value="PROTEIN PHOSPHATASE"/>
    <property type="match status" value="1"/>
</dbReference>
<dbReference type="PROSITE" id="PS51746">
    <property type="entry name" value="PPM_2"/>
    <property type="match status" value="1"/>
</dbReference>
<protein>
    <submittedName>
        <fullName evidence="2">Putative serine/threonine protein phosphatase</fullName>
    </submittedName>
</protein>
<dbReference type="STRING" id="1218492.JG30_06740"/>
<sequence>MDVAYRTDIGRQRDNNEDYVQIYRNQQKVTFAVVADGMGGHLGGDIASDMVVTHFGEAFEKTDSADIHTIAHWAKQLLTLENKRVIQASQKKVELTNMGTTLVGAFVFPTKLLVVNVGDSRCYLYRHSQLRQLSFDHSLVNELLISGAITAQEAKHHPNKNIITQSLGVSEGVSPTFGFFDLQTQDQILLCSDGLTNMVDDDQIAQVLAESQTSEKKCDQLITAANAAGGQDNITVLLIDLQADREDSAHD</sequence>